<dbReference type="EMBL" id="CAJNIZ010020110">
    <property type="protein sequence ID" value="CAE7436456.1"/>
    <property type="molecule type" value="Genomic_DNA"/>
</dbReference>
<evidence type="ECO:0000313" key="2">
    <source>
        <dbReference type="Proteomes" id="UP000649617"/>
    </source>
</evidence>
<name>A0A812RDP4_SYMPI</name>
<accession>A0A812RDP4</accession>
<sequence length="691" mass="75975">VAQELTLLAVLAPLTSSELSAGLPLSRVLFRAGSKKGGYSRLLAPEEALLSKLSDPARGRACGPVLDISHSPHFNLCWLRTLEWLLFLLENFRLRSFAVEPPCATFSPAAFPALRSYKEPRNYNPLEGRTLHGATLALRALTLLFVSLRLGVPGILEQPRRSKMAWLPEWKCLLELGATEAFTASCPFGSPRQKEFRFLQVCVDLAPICRPCARDHEHVRIQGKCTAPSAKYTPLQAIASVFDETLRGKGSTRNLLAVRADGLESLLANDVALNLDWTEGKSWHWRGCLGCSHILESSSLLRLCQHLAKKGPRRVVVLIDYSVALNSAAKDHSPSRTCPSPPQNRGYLRRCWTSCLLPLLPDLPESADCPTRDRPLPEPLGRSIASRLDSGSLYELATLPKLRRWAANGASSPAPPTPPALQPDCGWRSLRHSSRLFDSSLGFLGEGPRVSRLGVLLCLLLVACFPSCHGALVPRDAADRKRQAARTGATLPSGRPVERPTQDRRDKLLKAFERWLATRGGSLDDICGIGRQFVAEANKQLADYGRELFRAGWPYSHFSEVINAVSSREPSLRRCLQPAWDVAFAWLREEPHTHHVALPWQALLAVIATALIWGWPRTAGCIALTWGALLRIGETLAATRADLLLSGDVEDTCGYALLSIAEPKTRFKAARHQVARLDQPAGLTEVGCARL</sequence>
<dbReference type="AlphaFoldDB" id="A0A812RDP4"/>
<comment type="caution">
    <text evidence="1">The sequence shown here is derived from an EMBL/GenBank/DDBJ whole genome shotgun (WGS) entry which is preliminary data.</text>
</comment>
<protein>
    <submittedName>
        <fullName evidence="1">Uncharacterized protein</fullName>
    </submittedName>
</protein>
<reference evidence="1" key="1">
    <citation type="submission" date="2021-02" db="EMBL/GenBank/DDBJ databases">
        <authorList>
            <person name="Dougan E. K."/>
            <person name="Rhodes N."/>
            <person name="Thang M."/>
            <person name="Chan C."/>
        </authorList>
    </citation>
    <scope>NUCLEOTIDE SEQUENCE</scope>
</reference>
<proteinExistence type="predicted"/>
<feature type="non-terminal residue" evidence="1">
    <location>
        <position position="1"/>
    </location>
</feature>
<organism evidence="1 2">
    <name type="scientific">Symbiodinium pilosum</name>
    <name type="common">Dinoflagellate</name>
    <dbReference type="NCBI Taxonomy" id="2952"/>
    <lineage>
        <taxon>Eukaryota</taxon>
        <taxon>Sar</taxon>
        <taxon>Alveolata</taxon>
        <taxon>Dinophyceae</taxon>
        <taxon>Suessiales</taxon>
        <taxon>Symbiodiniaceae</taxon>
        <taxon>Symbiodinium</taxon>
    </lineage>
</organism>
<keyword evidence="2" id="KW-1185">Reference proteome</keyword>
<dbReference type="Proteomes" id="UP000649617">
    <property type="component" value="Unassembled WGS sequence"/>
</dbReference>
<gene>
    <name evidence="1" type="ORF">SPIL2461_LOCUS10653</name>
</gene>
<evidence type="ECO:0000313" key="1">
    <source>
        <dbReference type="EMBL" id="CAE7436456.1"/>
    </source>
</evidence>